<dbReference type="AlphaFoldDB" id="A0A084SJT9"/>
<evidence type="ECO:0000313" key="3">
    <source>
        <dbReference type="Proteomes" id="UP000028547"/>
    </source>
</evidence>
<gene>
    <name evidence="2" type="ORF">Q664_39710</name>
</gene>
<accession>A0A084SJT9</accession>
<feature type="region of interest" description="Disordered" evidence="1">
    <location>
        <begin position="57"/>
        <end position="86"/>
    </location>
</feature>
<feature type="compositionally biased region" description="Gly residues" evidence="1">
    <location>
        <begin position="75"/>
        <end position="86"/>
    </location>
</feature>
<proteinExistence type="predicted"/>
<organism evidence="2 3">
    <name type="scientific">Archangium violaceum Cb vi76</name>
    <dbReference type="NCBI Taxonomy" id="1406225"/>
    <lineage>
        <taxon>Bacteria</taxon>
        <taxon>Pseudomonadati</taxon>
        <taxon>Myxococcota</taxon>
        <taxon>Myxococcia</taxon>
        <taxon>Myxococcales</taxon>
        <taxon>Cystobacterineae</taxon>
        <taxon>Archangiaceae</taxon>
        <taxon>Archangium</taxon>
    </lineage>
</organism>
<dbReference type="Proteomes" id="UP000028547">
    <property type="component" value="Unassembled WGS sequence"/>
</dbReference>
<evidence type="ECO:0000313" key="2">
    <source>
        <dbReference type="EMBL" id="KFA88724.1"/>
    </source>
</evidence>
<evidence type="ECO:0000256" key="1">
    <source>
        <dbReference type="SAM" id="MobiDB-lite"/>
    </source>
</evidence>
<protein>
    <submittedName>
        <fullName evidence="2">Uncharacterized protein</fullName>
    </submittedName>
</protein>
<dbReference type="EMBL" id="JPMI01000277">
    <property type="protein sequence ID" value="KFA88724.1"/>
    <property type="molecule type" value="Genomic_DNA"/>
</dbReference>
<name>A0A084SJT9_9BACT</name>
<comment type="caution">
    <text evidence="2">The sequence shown here is derived from an EMBL/GenBank/DDBJ whole genome shotgun (WGS) entry which is preliminary data.</text>
</comment>
<reference evidence="2 3" key="1">
    <citation type="submission" date="2014-07" db="EMBL/GenBank/DDBJ databases">
        <title>Draft Genome Sequence of Gephyronic Acid Producer, Cystobacter violaceus Strain Cb vi76.</title>
        <authorList>
            <person name="Stevens D.C."/>
            <person name="Young J."/>
            <person name="Carmichael R."/>
            <person name="Tan J."/>
            <person name="Taylor R.E."/>
        </authorList>
    </citation>
    <scope>NUCLEOTIDE SEQUENCE [LARGE SCALE GENOMIC DNA]</scope>
    <source>
        <strain evidence="2 3">Cb vi76</strain>
    </source>
</reference>
<feature type="region of interest" description="Disordered" evidence="1">
    <location>
        <begin position="1"/>
        <end position="28"/>
    </location>
</feature>
<sequence length="208" mass="21364">MGRSRGVTASAAATQRADSQGLDARAGRRGGHAIQDALGLNEARRRLGLAIASATGRAPGSGLGRSGRGRRRRGGSSGRGTSGGGGWLALDGTLEVARGDGFGEVRLLPHVEEAQHVDGLGDVLLLLGGEVQEEVAQLRGGGGASMGLVLVDGLQFARQDLADERDIGREVVIWGTSHGSADHCGLPGEPSRETMAREFVLQAGERSA</sequence>